<sequence>MAGKFSFSSVPASPSPVTIVTIHSLSHHSMFPHQGLSDRPHGPPLCSAAADLMTSCSEGTLHCSVTADPSISIFVGTPGLGAGLPESCSATVGHPDLLGPLLCPANLLTEGPLLCLADLLTEGPLLCSDPTGHPGYCLVISGRLPTGLQTTCSFVTGLLDFV</sequence>
<reference evidence="1 2" key="1">
    <citation type="submission" date="2021-06" db="EMBL/GenBank/DDBJ databases">
        <authorList>
            <person name="Palmer J.M."/>
        </authorList>
    </citation>
    <scope>NUCLEOTIDE SEQUENCE [LARGE SCALE GENOMIC DNA]</scope>
    <source>
        <strain evidence="1 2">MEX-2019</strain>
        <tissue evidence="1">Muscle</tissue>
    </source>
</reference>
<dbReference type="Proteomes" id="UP001311232">
    <property type="component" value="Unassembled WGS sequence"/>
</dbReference>
<accession>A0AAV9RFK1</accession>
<dbReference type="AlphaFoldDB" id="A0AAV9RFK1"/>
<proteinExistence type="predicted"/>
<evidence type="ECO:0000313" key="2">
    <source>
        <dbReference type="Proteomes" id="UP001311232"/>
    </source>
</evidence>
<organism evidence="1 2">
    <name type="scientific">Crenichthys baileyi</name>
    <name type="common">White River springfish</name>
    <dbReference type="NCBI Taxonomy" id="28760"/>
    <lineage>
        <taxon>Eukaryota</taxon>
        <taxon>Metazoa</taxon>
        <taxon>Chordata</taxon>
        <taxon>Craniata</taxon>
        <taxon>Vertebrata</taxon>
        <taxon>Euteleostomi</taxon>
        <taxon>Actinopterygii</taxon>
        <taxon>Neopterygii</taxon>
        <taxon>Teleostei</taxon>
        <taxon>Neoteleostei</taxon>
        <taxon>Acanthomorphata</taxon>
        <taxon>Ovalentaria</taxon>
        <taxon>Atherinomorphae</taxon>
        <taxon>Cyprinodontiformes</taxon>
        <taxon>Goodeidae</taxon>
        <taxon>Crenichthys</taxon>
    </lineage>
</organism>
<comment type="caution">
    <text evidence="1">The sequence shown here is derived from an EMBL/GenBank/DDBJ whole genome shotgun (WGS) entry which is preliminary data.</text>
</comment>
<name>A0AAV9RFK1_9TELE</name>
<protein>
    <submittedName>
        <fullName evidence="1">Uncharacterized protein</fullName>
    </submittedName>
</protein>
<dbReference type="EMBL" id="JAHHUM010001969">
    <property type="protein sequence ID" value="KAK5607755.1"/>
    <property type="molecule type" value="Genomic_DNA"/>
</dbReference>
<evidence type="ECO:0000313" key="1">
    <source>
        <dbReference type="EMBL" id="KAK5607755.1"/>
    </source>
</evidence>
<keyword evidence="2" id="KW-1185">Reference proteome</keyword>
<gene>
    <name evidence="1" type="ORF">CRENBAI_012531</name>
</gene>